<dbReference type="PANTHER" id="PTHR43903">
    <property type="entry name" value="NEUROLIGIN"/>
    <property type="match status" value="1"/>
</dbReference>
<proteinExistence type="inferred from homology"/>
<dbReference type="EMBL" id="SDOV01000005">
    <property type="protein sequence ID" value="KAH7640925.1"/>
    <property type="molecule type" value="Genomic_DNA"/>
</dbReference>
<dbReference type="Pfam" id="PF00135">
    <property type="entry name" value="COesterase"/>
    <property type="match status" value="1"/>
</dbReference>
<reference evidence="5" key="1">
    <citation type="submission" date="2020-06" db="EMBL/GenBank/DDBJ databases">
        <authorList>
            <person name="Ji K."/>
            <person name="Li J."/>
        </authorList>
    </citation>
    <scope>NUCLEOTIDE SEQUENCE</scope>
    <source>
        <strain evidence="5">JKM2019</strain>
        <tissue evidence="5">Whole body</tissue>
    </source>
</reference>
<dbReference type="Proteomes" id="UP000828236">
    <property type="component" value="Unassembled WGS sequence"/>
</dbReference>
<dbReference type="AlphaFoldDB" id="A0A9D4P0P8"/>
<organism evidence="5">
    <name type="scientific">Dermatophagoides farinae</name>
    <name type="common">American house dust mite</name>
    <dbReference type="NCBI Taxonomy" id="6954"/>
    <lineage>
        <taxon>Eukaryota</taxon>
        <taxon>Metazoa</taxon>
        <taxon>Ecdysozoa</taxon>
        <taxon>Arthropoda</taxon>
        <taxon>Chelicerata</taxon>
        <taxon>Arachnida</taxon>
        <taxon>Acari</taxon>
        <taxon>Acariformes</taxon>
        <taxon>Sarcoptiformes</taxon>
        <taxon>Astigmata</taxon>
        <taxon>Psoroptidia</taxon>
        <taxon>Analgoidea</taxon>
        <taxon>Pyroglyphidae</taxon>
        <taxon>Dermatophagoidinae</taxon>
        <taxon>Dermatophagoides</taxon>
    </lineage>
</organism>
<evidence type="ECO:0000259" key="4">
    <source>
        <dbReference type="Pfam" id="PF00135"/>
    </source>
</evidence>
<dbReference type="InterPro" id="IPR029058">
    <property type="entry name" value="AB_hydrolase_fold"/>
</dbReference>
<evidence type="ECO:0000256" key="3">
    <source>
        <dbReference type="SAM" id="MobiDB-lite"/>
    </source>
</evidence>
<protein>
    <submittedName>
        <fullName evidence="5">Neuroligin-1</fullName>
    </submittedName>
</protein>
<feature type="region of interest" description="Disordered" evidence="3">
    <location>
        <begin position="1"/>
        <end position="46"/>
    </location>
</feature>
<feature type="compositionally biased region" description="Polar residues" evidence="3">
    <location>
        <begin position="25"/>
        <end position="36"/>
    </location>
</feature>
<comment type="caution">
    <text evidence="5">The sequence shown here is derived from an EMBL/GenBank/DDBJ whole genome shotgun (WGS) entry which is preliminary data.</text>
</comment>
<reference evidence="5" key="2">
    <citation type="journal article" date="2021" name="World Allergy Organ. J.">
        <title>Chromosome-level assembly of Dermatophagoides farinae genome and transcriptome reveals two novel allergens Der f 37 and Der f 39.</title>
        <authorList>
            <person name="Chen J."/>
            <person name="Cai Z."/>
            <person name="Fan D."/>
            <person name="Hu J."/>
            <person name="Hou Y."/>
            <person name="He Y."/>
            <person name="Zhang Z."/>
            <person name="Zhao Z."/>
            <person name="Gao P."/>
            <person name="Hu W."/>
            <person name="Sun J."/>
            <person name="Li J."/>
            <person name="Ji K."/>
        </authorList>
    </citation>
    <scope>NUCLEOTIDE SEQUENCE</scope>
    <source>
        <strain evidence="5">JKM2019</strain>
    </source>
</reference>
<accession>A0A9D4P0P8</accession>
<evidence type="ECO:0000313" key="5">
    <source>
        <dbReference type="EMBL" id="KAH7640925.1"/>
    </source>
</evidence>
<evidence type="ECO:0000256" key="2">
    <source>
        <dbReference type="ARBA" id="ARBA00023180"/>
    </source>
</evidence>
<dbReference type="Gene3D" id="3.40.50.1820">
    <property type="entry name" value="alpha/beta hydrolase"/>
    <property type="match status" value="1"/>
</dbReference>
<feature type="compositionally biased region" description="Basic and acidic residues" evidence="3">
    <location>
        <begin position="1"/>
        <end position="15"/>
    </location>
</feature>
<dbReference type="InterPro" id="IPR051093">
    <property type="entry name" value="Neuroligin/BSAL"/>
</dbReference>
<evidence type="ECO:0000256" key="1">
    <source>
        <dbReference type="ARBA" id="ARBA00005964"/>
    </source>
</evidence>
<gene>
    <name evidence="5" type="ORF">HUG17_8394</name>
</gene>
<feature type="domain" description="Carboxylesterase type B" evidence="4">
    <location>
        <begin position="40"/>
        <end position="484"/>
    </location>
</feature>
<feature type="compositionally biased region" description="Gly residues" evidence="3">
    <location>
        <begin position="760"/>
        <end position="771"/>
    </location>
</feature>
<keyword evidence="2" id="KW-0325">Glycoprotein</keyword>
<comment type="similarity">
    <text evidence="1">Belongs to the type-B carboxylesterase/lipase family.</text>
</comment>
<name>A0A9D4P0P8_DERFA</name>
<dbReference type="SUPFAM" id="SSF53474">
    <property type="entry name" value="alpha/beta-Hydrolases"/>
    <property type="match status" value="2"/>
</dbReference>
<feature type="compositionally biased region" description="Low complexity" evidence="3">
    <location>
        <begin position="37"/>
        <end position="46"/>
    </location>
</feature>
<feature type="region of interest" description="Disordered" evidence="3">
    <location>
        <begin position="720"/>
        <end position="785"/>
    </location>
</feature>
<dbReference type="InterPro" id="IPR002018">
    <property type="entry name" value="CarbesteraseB"/>
</dbReference>
<sequence length="785" mass="88053">MDKNFDSKSSEEQSNTHHHHHNNNQYLKNHQTNGKNQQQQQQQQQQHPVIVFISGDSYQTGTGNSFDASIWSSYGRVIVVTLNYRLGFLPALVDGTIRGNYGLMDQVAALHWIQENIAEFGGEPRNVTLIGHGFGAACVHLLMLSPMAKGLFARVALLSGSALAPSAIVRDAENNARQLAKQLNCPVYDNTQLVDCLKRKPFDELIQAMNHIHISRYLSPFGPIIDGIVVVEEPRTMMESMVYGPLSSAASSSSSSFVSSSKITSSSSSSSSSSSPSSSNYVFFKNSASSSVSSDLFAANHYHGDILFGVTKVQCPLDVFTGYEERYGINVERRNQIVRTLIRNLFDFHQQTIFWTLINEYTDWSRPSEHPINLLDSTIDILGHALILAPLIETVELYAKSMADRFPFNTNSNNNNNKDNTFDFAYHSHDHYQQQQQKQDSKSGKIFFYVFQNNPKSILLDSSTSLPNFGSIDSNISPMMMMMTTSGQIQSIDQRLGSMLNDELDYLFGAPIAQHVTGHSIGHFQTNWTTMTTGHRQQQQQQQQDILFDSLIANDKHQASTKSKIATAVVAAEHIHLSQMMITYFSNFAKYGNPNHPTGYRSKPRLRDHYQSHRLSYWLNLIPHLLQDQYRYSMNSRKQYASISNNYYGVNNVNENLIDSNLADGQQQHHHIIHHVHYADHEMSADLQQQQQQQSCHQGMETSSDILNCSLLNDHHGSLCQSPTTNQHQHQHHHHHHHEPEHSHIAQYFPLHSFSSSSGSVGGGGGGGGSGTATSSNPIELNINK</sequence>